<dbReference type="EMBL" id="CAEZZF010000042">
    <property type="protein sequence ID" value="CAB4751630.1"/>
    <property type="molecule type" value="Genomic_DNA"/>
</dbReference>
<protein>
    <submittedName>
        <fullName evidence="2">Unannotated protein</fullName>
    </submittedName>
</protein>
<reference evidence="2" key="1">
    <citation type="submission" date="2020-05" db="EMBL/GenBank/DDBJ databases">
        <authorList>
            <person name="Chiriac C."/>
            <person name="Salcher M."/>
            <person name="Ghai R."/>
            <person name="Kavagutti S V."/>
        </authorList>
    </citation>
    <scope>NUCLEOTIDE SEQUENCE</scope>
</reference>
<accession>A0A6J6TVG7</accession>
<evidence type="ECO:0000313" key="3">
    <source>
        <dbReference type="EMBL" id="CAB5002504.1"/>
    </source>
</evidence>
<sequence length="133" mass="14064">MPRFALSTESAIKASRGAPRIPLPIRSVTRPKRTKGQPVATTTNALPTPASEYPEMTNGLLPNRSLAVPLINFVKPAAASAQPSMSPSANGAAPITPVKRIGSKGYKSSLAASWASETKVSRTKLRVNQVFII</sequence>
<dbReference type="AlphaFoldDB" id="A0A6J6TVG7"/>
<evidence type="ECO:0000313" key="2">
    <source>
        <dbReference type="EMBL" id="CAB4751630.1"/>
    </source>
</evidence>
<evidence type="ECO:0000313" key="4">
    <source>
        <dbReference type="EMBL" id="CAB5057124.1"/>
    </source>
</evidence>
<dbReference type="EMBL" id="CAFBQN010000038">
    <property type="protein sequence ID" value="CAB5057124.1"/>
    <property type="molecule type" value="Genomic_DNA"/>
</dbReference>
<dbReference type="EMBL" id="CAFBPE010000017">
    <property type="protein sequence ID" value="CAB5002504.1"/>
    <property type="molecule type" value="Genomic_DNA"/>
</dbReference>
<feature type="region of interest" description="Disordered" evidence="1">
    <location>
        <begin position="1"/>
        <end position="58"/>
    </location>
</feature>
<name>A0A6J6TVG7_9ZZZZ</name>
<gene>
    <name evidence="2" type="ORF">UFOPK2837_00629</name>
    <name evidence="3" type="ORF">UFOPK4065_00391</name>
    <name evidence="4" type="ORF">UFOPK4319_00654</name>
</gene>
<evidence type="ECO:0000256" key="1">
    <source>
        <dbReference type="SAM" id="MobiDB-lite"/>
    </source>
</evidence>
<organism evidence="2">
    <name type="scientific">freshwater metagenome</name>
    <dbReference type="NCBI Taxonomy" id="449393"/>
    <lineage>
        <taxon>unclassified sequences</taxon>
        <taxon>metagenomes</taxon>
        <taxon>ecological metagenomes</taxon>
    </lineage>
</organism>
<proteinExistence type="predicted"/>